<dbReference type="VEuPathDB" id="TriTrypDB:TM35_000371140"/>
<keyword evidence="7" id="KW-1185">Reference proteome</keyword>
<dbReference type="EMBL" id="NBCO01000037">
    <property type="protein sequence ID" value="ORC85141.1"/>
    <property type="molecule type" value="Genomic_DNA"/>
</dbReference>
<comment type="subcellular location">
    <subcellularLocation>
        <location evidence="1">Membrane</location>
        <topology evidence="1">Multi-pass membrane protein</topology>
    </subcellularLocation>
</comment>
<dbReference type="PANTHER" id="PTHR13377">
    <property type="entry name" value="PLACENTAL PROTEIN 6"/>
    <property type="match status" value="1"/>
</dbReference>
<keyword evidence="2 5" id="KW-0812">Transmembrane</keyword>
<reference evidence="6 7" key="1">
    <citation type="submission" date="2017-03" db="EMBL/GenBank/DDBJ databases">
        <title>An alternative strategy for trypanosome survival in the mammalian bloodstream revealed through genome and transcriptome analysis of the ubiquitous bovine parasite Trypanosoma (Megatrypanum) theileri.</title>
        <authorList>
            <person name="Kelly S."/>
            <person name="Ivens A."/>
            <person name="Mott A."/>
            <person name="O'Neill E."/>
            <person name="Emms D."/>
            <person name="Macleod O."/>
            <person name="Voorheis P."/>
            <person name="Matthews J."/>
            <person name="Matthews K."/>
            <person name="Carrington M."/>
        </authorList>
    </citation>
    <scope>NUCLEOTIDE SEQUENCE [LARGE SCALE GENOMIC DNA]</scope>
    <source>
        <strain evidence="6">Edinburgh</strain>
    </source>
</reference>
<dbReference type="SUPFAM" id="SSF144091">
    <property type="entry name" value="Rhomboid-like"/>
    <property type="match status" value="1"/>
</dbReference>
<feature type="transmembrane region" description="Helical" evidence="5">
    <location>
        <begin position="94"/>
        <end position="114"/>
    </location>
</feature>
<protein>
    <submittedName>
        <fullName evidence="6">Rhomboid-like protein</fullName>
    </submittedName>
</protein>
<dbReference type="InterPro" id="IPR035952">
    <property type="entry name" value="Rhomboid-like_sf"/>
</dbReference>
<evidence type="ECO:0000256" key="4">
    <source>
        <dbReference type="ARBA" id="ARBA00023136"/>
    </source>
</evidence>
<dbReference type="AlphaFoldDB" id="A0A1X0NKP0"/>
<feature type="transmembrane region" description="Helical" evidence="5">
    <location>
        <begin position="162"/>
        <end position="180"/>
    </location>
</feature>
<dbReference type="InterPro" id="IPR013861">
    <property type="entry name" value="TMEM115/Pdh1/Rbl19"/>
</dbReference>
<dbReference type="GeneID" id="39989194"/>
<evidence type="ECO:0000313" key="7">
    <source>
        <dbReference type="Proteomes" id="UP000192257"/>
    </source>
</evidence>
<evidence type="ECO:0000313" key="6">
    <source>
        <dbReference type="EMBL" id="ORC85141.1"/>
    </source>
</evidence>
<feature type="transmembrane region" description="Helical" evidence="5">
    <location>
        <begin position="58"/>
        <end position="82"/>
    </location>
</feature>
<dbReference type="GO" id="GO:0006890">
    <property type="term" value="P:retrograde vesicle-mediated transport, Golgi to endoplasmic reticulum"/>
    <property type="evidence" value="ECO:0007669"/>
    <property type="project" value="InterPro"/>
</dbReference>
<comment type="caution">
    <text evidence="6">The sequence shown here is derived from an EMBL/GenBank/DDBJ whole genome shotgun (WGS) entry which is preliminary data.</text>
</comment>
<dbReference type="OrthoDB" id="73612at2759"/>
<feature type="transmembrane region" description="Helical" evidence="5">
    <location>
        <begin position="120"/>
        <end position="142"/>
    </location>
</feature>
<dbReference type="RefSeq" id="XP_028879207.1">
    <property type="nucleotide sequence ID" value="XM_029029414.1"/>
</dbReference>
<evidence type="ECO:0000256" key="2">
    <source>
        <dbReference type="ARBA" id="ARBA00022692"/>
    </source>
</evidence>
<gene>
    <name evidence="6" type="ORF">TM35_000371140</name>
</gene>
<evidence type="ECO:0000256" key="3">
    <source>
        <dbReference type="ARBA" id="ARBA00022989"/>
    </source>
</evidence>
<dbReference type="PANTHER" id="PTHR13377:SF3">
    <property type="entry name" value="TRANSMEMBRANE PROTEIN 115"/>
    <property type="match status" value="1"/>
</dbReference>
<organism evidence="6 7">
    <name type="scientific">Trypanosoma theileri</name>
    <dbReference type="NCBI Taxonomy" id="67003"/>
    <lineage>
        <taxon>Eukaryota</taxon>
        <taxon>Discoba</taxon>
        <taxon>Euglenozoa</taxon>
        <taxon>Kinetoplastea</taxon>
        <taxon>Metakinetoplastina</taxon>
        <taxon>Trypanosomatida</taxon>
        <taxon>Trypanosomatidae</taxon>
        <taxon>Trypanosoma</taxon>
    </lineage>
</organism>
<keyword evidence="4 5" id="KW-0472">Membrane</keyword>
<feature type="transmembrane region" description="Helical" evidence="5">
    <location>
        <begin position="16"/>
        <end position="38"/>
    </location>
</feature>
<proteinExistence type="predicted"/>
<dbReference type="SMART" id="SM01160">
    <property type="entry name" value="DUF1751"/>
    <property type="match status" value="1"/>
</dbReference>
<dbReference type="Pfam" id="PF08551">
    <property type="entry name" value="DUF1751"/>
    <property type="match status" value="1"/>
</dbReference>
<name>A0A1X0NKP0_9TRYP</name>
<dbReference type="GO" id="GO:0016020">
    <property type="term" value="C:membrane"/>
    <property type="evidence" value="ECO:0007669"/>
    <property type="project" value="UniProtKB-SubCell"/>
</dbReference>
<accession>A0A1X0NKP0</accession>
<dbReference type="Proteomes" id="UP000192257">
    <property type="component" value="Unassembled WGS sequence"/>
</dbReference>
<evidence type="ECO:0000256" key="1">
    <source>
        <dbReference type="ARBA" id="ARBA00004141"/>
    </source>
</evidence>
<feature type="transmembrane region" description="Helical" evidence="5">
    <location>
        <begin position="192"/>
        <end position="212"/>
    </location>
</feature>
<evidence type="ECO:0000256" key="5">
    <source>
        <dbReference type="SAM" id="Phobius"/>
    </source>
</evidence>
<dbReference type="GO" id="GO:0005794">
    <property type="term" value="C:Golgi apparatus"/>
    <property type="evidence" value="ECO:0007669"/>
    <property type="project" value="TreeGrafter"/>
</dbReference>
<keyword evidence="3 5" id="KW-1133">Transmembrane helix</keyword>
<sequence>MAGGSSSSSSTSASKIIAVSLCVTAVLGLWSTIVPRVFGLIPAHTFSVHSYPWNVVSYVFVEPNIILCACSVGFMLTIGGAVEAAVGTSTFMQLTLVTALITSLILLVLSALLYQVGFSWFLQCYCGIWPLAAAVLVPWVAISPTASAAPQLIPTQVQRRHVPTILLAFALIIDLIFRRKQKISDEHIDSETIFPGSVFIPAFLGLCSSWMLQRHFHMNTPIAFHVLLYPIFLRCLSNFTGNGGSQGNEGGNTGFVEGAVTIPVLRSAANVTLLPGSTQEDAERHRSIALAALNSRLQEALPARYDDAKKQHSVV</sequence>